<feature type="region of interest" description="Disordered" evidence="1">
    <location>
        <begin position="1"/>
        <end position="29"/>
    </location>
</feature>
<evidence type="ECO:0000313" key="3">
    <source>
        <dbReference type="Proteomes" id="UP000296049"/>
    </source>
</evidence>
<dbReference type="AlphaFoldDB" id="R0LHN6"/>
<evidence type="ECO:0000256" key="1">
    <source>
        <dbReference type="SAM" id="MobiDB-lite"/>
    </source>
</evidence>
<feature type="region of interest" description="Disordered" evidence="1">
    <location>
        <begin position="198"/>
        <end position="217"/>
    </location>
</feature>
<dbReference type="Proteomes" id="UP000296049">
    <property type="component" value="Unassembled WGS sequence"/>
</dbReference>
<accession>R0LHN6</accession>
<protein>
    <submittedName>
        <fullName evidence="2">Uncharacterized protein</fullName>
    </submittedName>
</protein>
<proteinExistence type="predicted"/>
<sequence length="247" mass="27265">MGSSNPLITEQASKVSQESQEEASEASGAAVQDHVVQLKGLLMRELATSEHAFFFLFVSLLQYKDLQRGRENPYCLPYPPKPGASTTSSASRTTGQHFLAMLESVGQLHRSAPALHAMRGLFQLSLQYFDLNYSHQLNHSFQRAQTGPSADFMTDLCSCSSDKYPIALCRSLFESRKGSGGLYYLQVPRQERRVQVHHDNGATSFSQQKGSETAEREPEAVTALAPGEQGLLTGKVNYGREKLHVPI</sequence>
<organism evidence="2 3">
    <name type="scientific">Anas platyrhynchos</name>
    <name type="common">Mallard</name>
    <name type="synonym">Anas boschas</name>
    <dbReference type="NCBI Taxonomy" id="8839"/>
    <lineage>
        <taxon>Eukaryota</taxon>
        <taxon>Metazoa</taxon>
        <taxon>Chordata</taxon>
        <taxon>Craniata</taxon>
        <taxon>Vertebrata</taxon>
        <taxon>Euteleostomi</taxon>
        <taxon>Archelosauria</taxon>
        <taxon>Archosauria</taxon>
        <taxon>Dinosauria</taxon>
        <taxon>Saurischia</taxon>
        <taxon>Theropoda</taxon>
        <taxon>Coelurosauria</taxon>
        <taxon>Aves</taxon>
        <taxon>Neognathae</taxon>
        <taxon>Galloanserae</taxon>
        <taxon>Anseriformes</taxon>
        <taxon>Anatidae</taxon>
        <taxon>Anatinae</taxon>
        <taxon>Anas</taxon>
    </lineage>
</organism>
<dbReference type="EMBL" id="KB742711">
    <property type="protein sequence ID" value="EOB05214.1"/>
    <property type="molecule type" value="Genomic_DNA"/>
</dbReference>
<gene>
    <name evidence="2" type="ORF">Anapl_02122</name>
</gene>
<keyword evidence="3" id="KW-1185">Reference proteome</keyword>
<feature type="compositionally biased region" description="Polar residues" evidence="1">
    <location>
        <begin position="201"/>
        <end position="211"/>
    </location>
</feature>
<reference evidence="3" key="1">
    <citation type="journal article" date="2013" name="Nat. Genet.">
        <title>The duck genome and transcriptome provide insight into an avian influenza virus reservoir species.</title>
        <authorList>
            <person name="Huang Y."/>
            <person name="Li Y."/>
            <person name="Burt D.W."/>
            <person name="Chen H."/>
            <person name="Zhang Y."/>
            <person name="Qian W."/>
            <person name="Kim H."/>
            <person name="Gan S."/>
            <person name="Zhao Y."/>
            <person name="Li J."/>
            <person name="Yi K."/>
            <person name="Feng H."/>
            <person name="Zhu P."/>
            <person name="Li B."/>
            <person name="Liu Q."/>
            <person name="Fairley S."/>
            <person name="Magor K.E."/>
            <person name="Du Z."/>
            <person name="Hu X."/>
            <person name="Goodman L."/>
            <person name="Tafer H."/>
            <person name="Vignal A."/>
            <person name="Lee T."/>
            <person name="Kim K.W."/>
            <person name="Sheng Z."/>
            <person name="An Y."/>
            <person name="Searle S."/>
            <person name="Herrero J."/>
            <person name="Groenen M.A."/>
            <person name="Crooijmans R.P."/>
            <person name="Faraut T."/>
            <person name="Cai Q."/>
            <person name="Webster R.G."/>
            <person name="Aldridge J.R."/>
            <person name="Warren W.C."/>
            <person name="Bartschat S."/>
            <person name="Kehr S."/>
            <person name="Marz M."/>
            <person name="Stadler P.F."/>
            <person name="Smith J."/>
            <person name="Kraus R.H."/>
            <person name="Zhao Y."/>
            <person name="Ren L."/>
            <person name="Fei J."/>
            <person name="Morisson M."/>
            <person name="Kaiser P."/>
            <person name="Griffin D.K."/>
            <person name="Rao M."/>
            <person name="Pitel F."/>
            <person name="Wang J."/>
            <person name="Li N."/>
        </authorList>
    </citation>
    <scope>NUCLEOTIDE SEQUENCE [LARGE SCALE GENOMIC DNA]</scope>
</reference>
<name>R0LHN6_ANAPL</name>
<evidence type="ECO:0000313" key="2">
    <source>
        <dbReference type="EMBL" id="EOB05214.1"/>
    </source>
</evidence>